<protein>
    <submittedName>
        <fullName evidence="1">Uncharacterized protein</fullName>
    </submittedName>
</protein>
<dbReference type="GeneID" id="28865507"/>
<dbReference type="AlphaFoldDB" id="A0A1B7YF61"/>
<keyword evidence="2" id="KW-1185">Reference proteome</keyword>
<dbReference type="EMBL" id="LTAN01000004">
    <property type="protein sequence ID" value="OBR10733.1"/>
    <property type="molecule type" value="Genomic_DNA"/>
</dbReference>
<comment type="caution">
    <text evidence="1">The sequence shown here is derived from an EMBL/GenBank/DDBJ whole genome shotgun (WGS) entry which is preliminary data.</text>
</comment>
<evidence type="ECO:0000313" key="2">
    <source>
        <dbReference type="Proteomes" id="UP000092177"/>
    </source>
</evidence>
<dbReference type="Proteomes" id="UP000092177">
    <property type="component" value="Chromosome 4"/>
</dbReference>
<reference evidence="2" key="1">
    <citation type="journal article" date="2017" name="BMC Genomics">
        <title>Gapless genome assembly of Colletotrichum higginsianum reveals chromosome structure and association of transposable elements with secondary metabolite gene clusters.</title>
        <authorList>
            <person name="Dallery J.-F."/>
            <person name="Lapalu N."/>
            <person name="Zampounis A."/>
            <person name="Pigne S."/>
            <person name="Luyten I."/>
            <person name="Amselem J."/>
            <person name="Wittenberg A.H.J."/>
            <person name="Zhou S."/>
            <person name="de Queiroz M.V."/>
            <person name="Robin G.P."/>
            <person name="Auger A."/>
            <person name="Hainaut M."/>
            <person name="Henrissat B."/>
            <person name="Kim K.-T."/>
            <person name="Lee Y.-H."/>
            <person name="Lespinet O."/>
            <person name="Schwartz D.C."/>
            <person name="Thon M.R."/>
            <person name="O'Connell R.J."/>
        </authorList>
    </citation>
    <scope>NUCLEOTIDE SEQUENCE [LARGE SCALE GENOMIC DNA]</scope>
    <source>
        <strain evidence="2">IMI 349063</strain>
    </source>
</reference>
<dbReference type="VEuPathDB" id="FungiDB:CH63R_06425"/>
<dbReference type="RefSeq" id="XP_018159250.1">
    <property type="nucleotide sequence ID" value="XM_018301400.1"/>
</dbReference>
<organism evidence="1 2">
    <name type="scientific">Colletotrichum higginsianum (strain IMI 349063)</name>
    <name type="common">Crucifer anthracnose fungus</name>
    <dbReference type="NCBI Taxonomy" id="759273"/>
    <lineage>
        <taxon>Eukaryota</taxon>
        <taxon>Fungi</taxon>
        <taxon>Dikarya</taxon>
        <taxon>Ascomycota</taxon>
        <taxon>Pezizomycotina</taxon>
        <taxon>Sordariomycetes</taxon>
        <taxon>Hypocreomycetidae</taxon>
        <taxon>Glomerellales</taxon>
        <taxon>Glomerellaceae</taxon>
        <taxon>Colletotrichum</taxon>
        <taxon>Colletotrichum destructivum species complex</taxon>
    </lineage>
</organism>
<accession>A0A1B7YF61</accession>
<sequence length="133" mass="14129">MHCKMNFRSTKRLPHKLVLLLDPAVHARQHGQTCQKANDAATSLDVPSKGRATKIRHVKFVLSSNPPKDWSISRTAVVGAGSWLAGLSIKEQAAAVSMATCRRKGSLAAWSSAIVGGNRKAEETEGGGVANEG</sequence>
<evidence type="ECO:0000313" key="1">
    <source>
        <dbReference type="EMBL" id="OBR10733.1"/>
    </source>
</evidence>
<name>A0A1B7YF61_COLHI</name>
<gene>
    <name evidence="1" type="ORF">CH63R_06425</name>
</gene>
<dbReference type="KEGG" id="chig:CH63R_06425"/>
<proteinExistence type="predicted"/>